<organism evidence="5 6">
    <name type="scientific">Streptomyces diacarni</name>
    <dbReference type="NCBI Taxonomy" id="2800381"/>
    <lineage>
        <taxon>Bacteria</taxon>
        <taxon>Bacillati</taxon>
        <taxon>Actinomycetota</taxon>
        <taxon>Actinomycetes</taxon>
        <taxon>Kitasatosporales</taxon>
        <taxon>Streptomycetaceae</taxon>
        <taxon>Streptomyces</taxon>
    </lineage>
</organism>
<protein>
    <submittedName>
        <fullName evidence="5">Arginase family protein</fullName>
    </submittedName>
</protein>
<dbReference type="EMBL" id="QOIN01000046">
    <property type="protein sequence ID" value="RCG21267.1"/>
    <property type="molecule type" value="Genomic_DNA"/>
</dbReference>
<dbReference type="InterPro" id="IPR023696">
    <property type="entry name" value="Ureohydrolase_dom_sf"/>
</dbReference>
<evidence type="ECO:0000256" key="3">
    <source>
        <dbReference type="ARBA" id="ARBA00023211"/>
    </source>
</evidence>
<accession>A0A367EV43</accession>
<evidence type="ECO:0000313" key="5">
    <source>
        <dbReference type="EMBL" id="RCG21267.1"/>
    </source>
</evidence>
<dbReference type="Pfam" id="PF00491">
    <property type="entry name" value="Arginase"/>
    <property type="match status" value="1"/>
</dbReference>
<dbReference type="GO" id="GO:0005737">
    <property type="term" value="C:cytoplasm"/>
    <property type="evidence" value="ECO:0007669"/>
    <property type="project" value="TreeGrafter"/>
</dbReference>
<comment type="caution">
    <text evidence="5">The sequence shown here is derived from an EMBL/GenBank/DDBJ whole genome shotgun (WGS) entry which is preliminary data.</text>
</comment>
<dbReference type="RefSeq" id="WP_114022902.1">
    <property type="nucleotide sequence ID" value="NZ_QOIN01000046.1"/>
</dbReference>
<keyword evidence="6" id="KW-1185">Reference proteome</keyword>
<keyword evidence="3" id="KW-0464">Manganese</keyword>
<gene>
    <name evidence="5" type="ORF">DTL70_17575</name>
</gene>
<dbReference type="Proteomes" id="UP000252914">
    <property type="component" value="Unassembled WGS sequence"/>
</dbReference>
<comment type="similarity">
    <text evidence="4">Belongs to the arginase family.</text>
</comment>
<keyword evidence="1" id="KW-0479">Metal-binding</keyword>
<evidence type="ECO:0000256" key="4">
    <source>
        <dbReference type="PROSITE-ProRule" id="PRU00742"/>
    </source>
</evidence>
<reference evidence="5 6" key="1">
    <citation type="submission" date="2018-06" db="EMBL/GenBank/DDBJ databases">
        <title>Streptomyces reniochalinae sp. nov. and Streptomyces diacarnus sp. nov. from marine sponges.</title>
        <authorList>
            <person name="Li L."/>
        </authorList>
    </citation>
    <scope>NUCLEOTIDE SEQUENCE [LARGE SCALE GENOMIC DNA]</scope>
    <source>
        <strain evidence="5 6">LHW51701</strain>
    </source>
</reference>
<dbReference type="InterPro" id="IPR006035">
    <property type="entry name" value="Ureohydrolase"/>
</dbReference>
<sequence length="302" mass="31773">MSRRTVVIEAPANLGLRPPAPGTVPGCGKLPGALRDQGLLRALDAVDGGVVVAPRYDLGGWEPGDGVFHAKQLAGYARRLADRLEGHVRAGDFPVVLGGDCSIVLGTALALRRIGRYGLAYLDGHDDFRHPGNSTRIGAAGGEALALVTGRGQRDLADLEGRGPLVRDADVALLGLRDPENEPENVFDELAEHGIAHAAVATVREWGAQAVAREALDRLEAGGRDGFWVHLDADVLDPTVLPAVDSAEPGGLFPGELRALLAPLVASPRCAGFQLTVYDPDRDAAEMPGARLLAELLTEVLR</sequence>
<name>A0A367EV43_9ACTN</name>
<dbReference type="SUPFAM" id="SSF52768">
    <property type="entry name" value="Arginase/deacetylase"/>
    <property type="match status" value="1"/>
</dbReference>
<proteinExistence type="inferred from homology"/>
<dbReference type="AlphaFoldDB" id="A0A367EV43"/>
<evidence type="ECO:0000256" key="1">
    <source>
        <dbReference type="ARBA" id="ARBA00022723"/>
    </source>
</evidence>
<evidence type="ECO:0000313" key="6">
    <source>
        <dbReference type="Proteomes" id="UP000252914"/>
    </source>
</evidence>
<dbReference type="PANTHER" id="PTHR43782:SF3">
    <property type="entry name" value="ARGINASE"/>
    <property type="match status" value="1"/>
</dbReference>
<keyword evidence="2" id="KW-0378">Hydrolase</keyword>
<dbReference type="PROSITE" id="PS51409">
    <property type="entry name" value="ARGINASE_2"/>
    <property type="match status" value="1"/>
</dbReference>
<dbReference type="GO" id="GO:0004053">
    <property type="term" value="F:arginase activity"/>
    <property type="evidence" value="ECO:0007669"/>
    <property type="project" value="TreeGrafter"/>
</dbReference>
<evidence type="ECO:0000256" key="2">
    <source>
        <dbReference type="ARBA" id="ARBA00022801"/>
    </source>
</evidence>
<dbReference type="PANTHER" id="PTHR43782">
    <property type="entry name" value="ARGINASE"/>
    <property type="match status" value="1"/>
</dbReference>
<dbReference type="GO" id="GO:0030145">
    <property type="term" value="F:manganese ion binding"/>
    <property type="evidence" value="ECO:0007669"/>
    <property type="project" value="TreeGrafter"/>
</dbReference>
<dbReference type="PRINTS" id="PR00116">
    <property type="entry name" value="ARGINASE"/>
</dbReference>
<dbReference type="CDD" id="cd09999">
    <property type="entry name" value="Arginase-like_1"/>
    <property type="match status" value="1"/>
</dbReference>
<dbReference type="Gene3D" id="3.40.800.10">
    <property type="entry name" value="Ureohydrolase domain"/>
    <property type="match status" value="1"/>
</dbReference>